<proteinExistence type="predicted"/>
<evidence type="ECO:0000256" key="8">
    <source>
        <dbReference type="SAM" id="MobiDB-lite"/>
    </source>
</evidence>
<dbReference type="EMBL" id="JAICCE010000024">
    <property type="protein sequence ID" value="KAG9260539.1"/>
    <property type="molecule type" value="Genomic_DNA"/>
</dbReference>
<feature type="domain" description="C2H2-type" evidence="9">
    <location>
        <begin position="359"/>
        <end position="380"/>
    </location>
</feature>
<dbReference type="GO" id="GO:0010468">
    <property type="term" value="P:regulation of gene expression"/>
    <property type="evidence" value="ECO:0007669"/>
    <property type="project" value="TreeGrafter"/>
</dbReference>
<dbReference type="SUPFAM" id="SSF57667">
    <property type="entry name" value="beta-beta-alpha zinc fingers"/>
    <property type="match status" value="4"/>
</dbReference>
<evidence type="ECO:0000313" key="11">
    <source>
        <dbReference type="Proteomes" id="UP000752171"/>
    </source>
</evidence>
<keyword evidence="3" id="KW-0677">Repeat</keyword>
<dbReference type="PANTHER" id="PTHR16515:SF49">
    <property type="entry name" value="GASTRULA ZINC FINGER PROTEIN XLCGF49.1-LIKE-RELATED"/>
    <property type="match status" value="1"/>
</dbReference>
<dbReference type="OrthoDB" id="8651027at2759"/>
<feature type="domain" description="C2H2-type" evidence="9">
    <location>
        <begin position="461"/>
        <end position="488"/>
    </location>
</feature>
<dbReference type="Proteomes" id="UP000752171">
    <property type="component" value="Unassembled WGS sequence"/>
</dbReference>
<accession>A0A8T2KPR3</accession>
<evidence type="ECO:0000259" key="9">
    <source>
        <dbReference type="PROSITE" id="PS50157"/>
    </source>
</evidence>
<dbReference type="Pfam" id="PF00096">
    <property type="entry name" value="zf-C2H2"/>
    <property type="match status" value="3"/>
</dbReference>
<comment type="caution">
    <text evidence="10">The sequence shown here is derived from an EMBL/GenBank/DDBJ whole genome shotgun (WGS) entry which is preliminary data.</text>
</comment>
<feature type="domain" description="C2H2-type" evidence="9">
    <location>
        <begin position="433"/>
        <end position="460"/>
    </location>
</feature>
<dbReference type="AlphaFoldDB" id="A0A8T2KPR3"/>
<evidence type="ECO:0000256" key="2">
    <source>
        <dbReference type="ARBA" id="ARBA00022723"/>
    </source>
</evidence>
<keyword evidence="5" id="KW-0862">Zinc</keyword>
<dbReference type="PANTHER" id="PTHR16515">
    <property type="entry name" value="PR DOMAIN ZINC FINGER PROTEIN"/>
    <property type="match status" value="1"/>
</dbReference>
<feature type="region of interest" description="Disordered" evidence="8">
    <location>
        <begin position="268"/>
        <end position="287"/>
    </location>
</feature>
<evidence type="ECO:0000256" key="1">
    <source>
        <dbReference type="ARBA" id="ARBA00004123"/>
    </source>
</evidence>
<feature type="domain" description="C2H2-type" evidence="9">
    <location>
        <begin position="383"/>
        <end position="410"/>
    </location>
</feature>
<organism evidence="10 11">
    <name type="scientific">Astyanax mexicanus</name>
    <name type="common">Blind cave fish</name>
    <name type="synonym">Astyanax fasciatus mexicanus</name>
    <dbReference type="NCBI Taxonomy" id="7994"/>
    <lineage>
        <taxon>Eukaryota</taxon>
        <taxon>Metazoa</taxon>
        <taxon>Chordata</taxon>
        <taxon>Craniata</taxon>
        <taxon>Vertebrata</taxon>
        <taxon>Euteleostomi</taxon>
        <taxon>Actinopterygii</taxon>
        <taxon>Neopterygii</taxon>
        <taxon>Teleostei</taxon>
        <taxon>Ostariophysi</taxon>
        <taxon>Characiformes</taxon>
        <taxon>Characoidei</taxon>
        <taxon>Acestrorhamphidae</taxon>
        <taxon>Acestrorhamphinae</taxon>
        <taxon>Astyanax</taxon>
    </lineage>
</organism>
<gene>
    <name evidence="10" type="ORF">AMEX_G26808</name>
</gene>
<keyword evidence="2" id="KW-0479">Metal-binding</keyword>
<evidence type="ECO:0000313" key="10">
    <source>
        <dbReference type="EMBL" id="KAG9260539.1"/>
    </source>
</evidence>
<dbReference type="PROSITE" id="PS50157">
    <property type="entry name" value="ZINC_FINGER_C2H2_2"/>
    <property type="match status" value="6"/>
</dbReference>
<evidence type="ECO:0000256" key="3">
    <source>
        <dbReference type="ARBA" id="ARBA00022737"/>
    </source>
</evidence>
<dbReference type="GO" id="GO:0008270">
    <property type="term" value="F:zinc ion binding"/>
    <property type="evidence" value="ECO:0007669"/>
    <property type="project" value="UniProtKB-KW"/>
</dbReference>
<feature type="domain" description="C2H2-type" evidence="9">
    <location>
        <begin position="331"/>
        <end position="358"/>
    </location>
</feature>
<evidence type="ECO:0000256" key="6">
    <source>
        <dbReference type="ARBA" id="ARBA00023242"/>
    </source>
</evidence>
<dbReference type="Gene3D" id="3.30.160.60">
    <property type="entry name" value="Classic Zinc Finger"/>
    <property type="match status" value="5"/>
</dbReference>
<comment type="subcellular location">
    <subcellularLocation>
        <location evidence="1">Nucleus</location>
    </subcellularLocation>
</comment>
<name>A0A8T2KPR3_ASTMX</name>
<keyword evidence="4 7" id="KW-0863">Zinc-finger</keyword>
<dbReference type="InterPro" id="IPR036236">
    <property type="entry name" value="Znf_C2H2_sf"/>
</dbReference>
<evidence type="ECO:0000256" key="7">
    <source>
        <dbReference type="PROSITE-ProRule" id="PRU00042"/>
    </source>
</evidence>
<keyword evidence="6" id="KW-0539">Nucleus</keyword>
<evidence type="ECO:0000256" key="4">
    <source>
        <dbReference type="ARBA" id="ARBA00022771"/>
    </source>
</evidence>
<dbReference type="SMART" id="SM00355">
    <property type="entry name" value="ZnF_C2H2"/>
    <property type="match status" value="7"/>
</dbReference>
<dbReference type="PROSITE" id="PS00028">
    <property type="entry name" value="ZINC_FINGER_C2H2_1"/>
    <property type="match status" value="6"/>
</dbReference>
<sequence length="521" mass="59083">MLQCGEKLFYVNVKIFVRITQLFSTVYGFARTLILKAIVAETEQLPVSSVSVSNGFSAMASVTDVGKFESLHFSIHERLTTVAGEIFQLVKETLSEFQEEVYRCRQENIQLKRRLAETSSTEPDVQLKHVDILVEDQNSSQGLVGAELDSETSAVQVKVEFSTQQAQQPLCHYSTPACNPEPSHVAPTELPHADFPAHVDDSTLHKSDGGHDGGHDEGVDVYMNSYVTVKLERCDSQLTGIDQQSYSSLVQNGSGSNHDYKRAVKDEAAAHWVQSSDEPGDALPPPPPQRMINSMTGEKMSLFHCKYCPETFEHAEQFKAHMQKHRKEAGFRCEFCGKCYSSNSAFQNHVRMHTGDKPYLCRFCNMTFSLKSSLEEHEKIRPYSCTKCGKHFIWLNQARLHVQNEHPENPDTIIKRSTKHGVLKVAHTGVGVNYCQLCGKNYSTRQVLRIHLRTHTGEKPYNCRFCNKRFTQKCHMVQHERIHTGENKYSCSVCGMSYRWLRSAKVHIQNHHSQGAEILRN</sequence>
<reference evidence="10 11" key="1">
    <citation type="submission" date="2021-07" db="EMBL/GenBank/DDBJ databases">
        <authorList>
            <person name="Imarazene B."/>
            <person name="Zahm M."/>
            <person name="Klopp C."/>
            <person name="Cabau C."/>
            <person name="Beille S."/>
            <person name="Jouanno E."/>
            <person name="Castinel A."/>
            <person name="Lluch J."/>
            <person name="Gil L."/>
            <person name="Kuchtly C."/>
            <person name="Lopez Roques C."/>
            <person name="Donnadieu C."/>
            <person name="Parrinello H."/>
            <person name="Journot L."/>
            <person name="Du K."/>
            <person name="Schartl M."/>
            <person name="Retaux S."/>
            <person name="Guiguen Y."/>
        </authorList>
    </citation>
    <scope>NUCLEOTIDE SEQUENCE [LARGE SCALE GENOMIC DNA]</scope>
    <source>
        <strain evidence="10">Pach_M1</strain>
        <tissue evidence="10">Testis</tissue>
    </source>
</reference>
<evidence type="ECO:0000256" key="5">
    <source>
        <dbReference type="ARBA" id="ARBA00022833"/>
    </source>
</evidence>
<protein>
    <submittedName>
        <fullName evidence="10">Zinc finger protein 572-like</fullName>
    </submittedName>
</protein>
<dbReference type="InterPro" id="IPR013087">
    <property type="entry name" value="Znf_C2H2_type"/>
</dbReference>
<dbReference type="FunFam" id="3.30.160.60:FF:002343">
    <property type="entry name" value="Zinc finger protein 33A"/>
    <property type="match status" value="1"/>
</dbReference>
<dbReference type="InterPro" id="IPR050331">
    <property type="entry name" value="Zinc_finger"/>
</dbReference>
<feature type="domain" description="C2H2-type" evidence="9">
    <location>
        <begin position="303"/>
        <end position="330"/>
    </location>
</feature>
<dbReference type="GO" id="GO:0005634">
    <property type="term" value="C:nucleus"/>
    <property type="evidence" value="ECO:0007669"/>
    <property type="project" value="UniProtKB-SubCell"/>
</dbReference>